<keyword evidence="1" id="KW-0472">Membrane</keyword>
<keyword evidence="1" id="KW-0812">Transmembrane</keyword>
<dbReference type="AlphaFoldDB" id="A0AAJ0MVP1"/>
<sequence>MLGRKPGTSQRFDWTTVDGRREERGSLQNRAVAALKLLNMALVMSLQYVPSPTCPFDATRIDSPAESWHAFGMTQSRDLTGMASRCERFSSSLIHCITALLLATVASPTIPLLTYLNVISLTTSRQRQSGDKQPESVDGLALATRVPGLAETTYRL</sequence>
<proteinExistence type="predicted"/>
<dbReference type="Proteomes" id="UP001285908">
    <property type="component" value="Unassembled WGS sequence"/>
</dbReference>
<keyword evidence="1" id="KW-1133">Transmembrane helix</keyword>
<comment type="caution">
    <text evidence="2">The sequence shown here is derived from an EMBL/GenBank/DDBJ whole genome shotgun (WGS) entry which is preliminary data.</text>
</comment>
<keyword evidence="3" id="KW-1185">Reference proteome</keyword>
<protein>
    <submittedName>
        <fullName evidence="2">Uncharacterized protein</fullName>
    </submittedName>
</protein>
<organism evidence="2 3">
    <name type="scientific">Neurospora hispaniola</name>
    <dbReference type="NCBI Taxonomy" id="588809"/>
    <lineage>
        <taxon>Eukaryota</taxon>
        <taxon>Fungi</taxon>
        <taxon>Dikarya</taxon>
        <taxon>Ascomycota</taxon>
        <taxon>Pezizomycotina</taxon>
        <taxon>Sordariomycetes</taxon>
        <taxon>Sordariomycetidae</taxon>
        <taxon>Sordariales</taxon>
        <taxon>Sordariaceae</taxon>
        <taxon>Neurospora</taxon>
    </lineage>
</organism>
<evidence type="ECO:0000256" key="1">
    <source>
        <dbReference type="SAM" id="Phobius"/>
    </source>
</evidence>
<gene>
    <name evidence="2" type="ORF">B0T23DRAFT_392488</name>
</gene>
<name>A0AAJ0MVP1_9PEZI</name>
<evidence type="ECO:0000313" key="3">
    <source>
        <dbReference type="Proteomes" id="UP001285908"/>
    </source>
</evidence>
<dbReference type="EMBL" id="JAULSX010000001">
    <property type="protein sequence ID" value="KAK3499943.1"/>
    <property type="molecule type" value="Genomic_DNA"/>
</dbReference>
<evidence type="ECO:0000313" key="2">
    <source>
        <dbReference type="EMBL" id="KAK3499943.1"/>
    </source>
</evidence>
<accession>A0AAJ0MVP1</accession>
<dbReference type="RefSeq" id="XP_062697576.1">
    <property type="nucleotide sequence ID" value="XM_062838009.1"/>
</dbReference>
<dbReference type="GeneID" id="87875631"/>
<feature type="transmembrane region" description="Helical" evidence="1">
    <location>
        <begin position="92"/>
        <end position="118"/>
    </location>
</feature>
<reference evidence="2 3" key="1">
    <citation type="journal article" date="2023" name="Mol. Phylogenet. Evol.">
        <title>Genome-scale phylogeny and comparative genomics of the fungal order Sordariales.</title>
        <authorList>
            <person name="Hensen N."/>
            <person name="Bonometti L."/>
            <person name="Westerberg I."/>
            <person name="Brannstrom I.O."/>
            <person name="Guillou S."/>
            <person name="Cros-Aarteil S."/>
            <person name="Calhoun S."/>
            <person name="Haridas S."/>
            <person name="Kuo A."/>
            <person name="Mondo S."/>
            <person name="Pangilinan J."/>
            <person name="Riley R."/>
            <person name="LaButti K."/>
            <person name="Andreopoulos B."/>
            <person name="Lipzen A."/>
            <person name="Chen C."/>
            <person name="Yan M."/>
            <person name="Daum C."/>
            <person name="Ng V."/>
            <person name="Clum A."/>
            <person name="Steindorff A."/>
            <person name="Ohm R.A."/>
            <person name="Martin F."/>
            <person name="Silar P."/>
            <person name="Natvig D.O."/>
            <person name="Lalanne C."/>
            <person name="Gautier V."/>
            <person name="Ament-Velasquez S.L."/>
            <person name="Kruys A."/>
            <person name="Hutchinson M.I."/>
            <person name="Powell A.J."/>
            <person name="Barry K."/>
            <person name="Miller A.N."/>
            <person name="Grigoriev I.V."/>
            <person name="Debuchy R."/>
            <person name="Gladieux P."/>
            <person name="Hiltunen Thoren M."/>
            <person name="Johannesson H."/>
        </authorList>
    </citation>
    <scope>NUCLEOTIDE SEQUENCE [LARGE SCALE GENOMIC DNA]</scope>
    <source>
        <strain evidence="2 3">FGSC 10403</strain>
    </source>
</reference>